<accession>A0A5B7JD52</accession>
<proteinExistence type="predicted"/>
<organism evidence="1 2">
    <name type="scientific">Portunus trituberculatus</name>
    <name type="common">Swimming crab</name>
    <name type="synonym">Neptunus trituberculatus</name>
    <dbReference type="NCBI Taxonomy" id="210409"/>
    <lineage>
        <taxon>Eukaryota</taxon>
        <taxon>Metazoa</taxon>
        <taxon>Ecdysozoa</taxon>
        <taxon>Arthropoda</taxon>
        <taxon>Crustacea</taxon>
        <taxon>Multicrustacea</taxon>
        <taxon>Malacostraca</taxon>
        <taxon>Eumalacostraca</taxon>
        <taxon>Eucarida</taxon>
        <taxon>Decapoda</taxon>
        <taxon>Pleocyemata</taxon>
        <taxon>Brachyura</taxon>
        <taxon>Eubrachyura</taxon>
        <taxon>Portunoidea</taxon>
        <taxon>Portunidae</taxon>
        <taxon>Portuninae</taxon>
        <taxon>Portunus</taxon>
    </lineage>
</organism>
<dbReference type="EMBL" id="VSRR010090711">
    <property type="protein sequence ID" value="MPC92283.1"/>
    <property type="molecule type" value="Genomic_DNA"/>
</dbReference>
<keyword evidence="2" id="KW-1185">Reference proteome</keyword>
<name>A0A5B7JD52_PORTR</name>
<protein>
    <submittedName>
        <fullName evidence="1">Uncharacterized protein</fullName>
    </submittedName>
</protein>
<reference evidence="1 2" key="1">
    <citation type="submission" date="2019-05" db="EMBL/GenBank/DDBJ databases">
        <title>Another draft genome of Portunus trituberculatus and its Hox gene families provides insights of decapod evolution.</title>
        <authorList>
            <person name="Jeong J.-H."/>
            <person name="Song I."/>
            <person name="Kim S."/>
            <person name="Choi T."/>
            <person name="Kim D."/>
            <person name="Ryu S."/>
            <person name="Kim W."/>
        </authorList>
    </citation>
    <scope>NUCLEOTIDE SEQUENCE [LARGE SCALE GENOMIC DNA]</scope>
    <source>
        <tissue evidence="1">Muscle</tissue>
    </source>
</reference>
<dbReference type="AlphaFoldDB" id="A0A5B7JD52"/>
<dbReference type="Proteomes" id="UP000324222">
    <property type="component" value="Unassembled WGS sequence"/>
</dbReference>
<evidence type="ECO:0000313" key="1">
    <source>
        <dbReference type="EMBL" id="MPC92283.1"/>
    </source>
</evidence>
<evidence type="ECO:0000313" key="2">
    <source>
        <dbReference type="Proteomes" id="UP000324222"/>
    </source>
</evidence>
<gene>
    <name evidence="1" type="ORF">E2C01_087362</name>
</gene>
<sequence>MIRTLALQHVASLPLAGSGFKTELLQSRNVSDSDTDYIPNLFDHHLENSVSEVRQIPLPRWLVAYFRNERGNFIHASRYLAKKIGTITEGNLKMYCKGVLMRDKYITQAKMLQHLTCPTNSMFETVKLIPPSIIIVKVVFTVRIFMNFLRRKY</sequence>
<comment type="caution">
    <text evidence="1">The sequence shown here is derived from an EMBL/GenBank/DDBJ whole genome shotgun (WGS) entry which is preliminary data.</text>
</comment>